<dbReference type="InterPro" id="IPR025669">
    <property type="entry name" value="AAA_dom"/>
</dbReference>
<feature type="domain" description="AAA" evidence="1">
    <location>
        <begin position="1"/>
        <end position="181"/>
    </location>
</feature>
<dbReference type="InterPro" id="IPR050678">
    <property type="entry name" value="DNA_Partitioning_ATPase"/>
</dbReference>
<protein>
    <submittedName>
        <fullName evidence="2">ParA family protein</fullName>
    </submittedName>
</protein>
<dbReference type="PIRSF" id="PIRSF009320">
    <property type="entry name" value="Nuc_binding_HP_1000"/>
    <property type="match status" value="1"/>
</dbReference>
<dbReference type="EMBL" id="JACVDA010000005">
    <property type="protein sequence ID" value="MBK1468132.1"/>
    <property type="molecule type" value="Genomic_DNA"/>
</dbReference>
<dbReference type="PANTHER" id="PTHR13696">
    <property type="entry name" value="P-LOOP CONTAINING NUCLEOSIDE TRIPHOSPHATE HYDROLASE"/>
    <property type="match status" value="1"/>
</dbReference>
<dbReference type="Proteomes" id="UP000823123">
    <property type="component" value="Unassembled WGS sequence"/>
</dbReference>
<dbReference type="Pfam" id="PF13614">
    <property type="entry name" value="AAA_31"/>
    <property type="match status" value="1"/>
</dbReference>
<sequence>MKIVTVGNQKGGVGKTTSTMNLGVALKELGKRVLLIDFDPQNSLSIYLNHDGDDRNTIDDLISKFLFKQTINLTDYIKISENDEIEYIPSSPYLSVVEKQMETRLAREMILNEILADDFFKQYDYILIDTSPSISTLMTNALATSTDIIIPVQSQYFTIESLRLVYNTIEQIKVHLNANLRVLGILPTMIENTVMSRMVLEHLKLEYKKDLFNTTISKSTIASESTAIKTSLVKLNSKLGEQYLELAKEVINKE</sequence>
<gene>
    <name evidence="2" type="ORF">IBJ83_02215</name>
</gene>
<comment type="caution">
    <text evidence="2">The sequence shown here is derived from an EMBL/GenBank/DDBJ whole genome shotgun (WGS) entry which is preliminary data.</text>
</comment>
<proteinExistence type="predicted"/>
<organism evidence="2 3">
    <name type="scientific">Parvimonas parva</name>
    <dbReference type="NCBI Taxonomy" id="2769485"/>
    <lineage>
        <taxon>Bacteria</taxon>
        <taxon>Bacillati</taxon>
        <taxon>Bacillota</taxon>
        <taxon>Tissierellia</taxon>
        <taxon>Tissierellales</taxon>
        <taxon>Peptoniphilaceae</taxon>
        <taxon>Parvimonas</taxon>
    </lineage>
</organism>
<accession>A0ABS1C7P6</accession>
<dbReference type="Gene3D" id="3.40.50.300">
    <property type="entry name" value="P-loop containing nucleotide triphosphate hydrolases"/>
    <property type="match status" value="1"/>
</dbReference>
<dbReference type="CDD" id="cd02042">
    <property type="entry name" value="ParAB_family"/>
    <property type="match status" value="1"/>
</dbReference>
<evidence type="ECO:0000313" key="2">
    <source>
        <dbReference type="EMBL" id="MBK1468132.1"/>
    </source>
</evidence>
<dbReference type="SUPFAM" id="SSF52540">
    <property type="entry name" value="P-loop containing nucleoside triphosphate hydrolases"/>
    <property type="match status" value="1"/>
</dbReference>
<keyword evidence="3" id="KW-1185">Reference proteome</keyword>
<name>A0ABS1C7P6_9FIRM</name>
<reference evidence="2 3" key="1">
    <citation type="submission" date="2020-09" db="EMBL/GenBank/DDBJ databases">
        <title>Parvimonas S3374 sp. nov.</title>
        <authorList>
            <person name="Buhl M."/>
        </authorList>
    </citation>
    <scope>NUCLEOTIDE SEQUENCE [LARGE SCALE GENOMIC DNA]</scope>
    <source>
        <strain evidence="2 3">S3374</strain>
    </source>
</reference>
<dbReference type="PANTHER" id="PTHR13696:SF99">
    <property type="entry name" value="COBYRINIC ACID AC-DIAMIDE SYNTHASE"/>
    <property type="match status" value="1"/>
</dbReference>
<evidence type="ECO:0000259" key="1">
    <source>
        <dbReference type="Pfam" id="PF13614"/>
    </source>
</evidence>
<dbReference type="RefSeq" id="WP_201275160.1">
    <property type="nucleotide sequence ID" value="NZ_JACVDA010000005.1"/>
</dbReference>
<dbReference type="InterPro" id="IPR027417">
    <property type="entry name" value="P-loop_NTPase"/>
</dbReference>
<evidence type="ECO:0000313" key="3">
    <source>
        <dbReference type="Proteomes" id="UP000823123"/>
    </source>
</evidence>